<dbReference type="NCBIfam" id="NF033179">
    <property type="entry name" value="TnsA_like_Actin"/>
    <property type="match status" value="1"/>
</dbReference>
<protein>
    <submittedName>
        <fullName evidence="1">TnsA-like heteromeric transposase endonuclease subunit</fullName>
    </submittedName>
</protein>
<gene>
    <name evidence="1" type="ORF">SCMC78_39820</name>
</gene>
<keyword evidence="1" id="KW-0255">Endonuclease</keyword>
<keyword evidence="1" id="KW-0378">Hydrolase</keyword>
<name>A0AB33KR35_9ACTN</name>
<evidence type="ECO:0000313" key="1">
    <source>
        <dbReference type="EMBL" id="BFP54175.1"/>
    </source>
</evidence>
<organism evidence="1">
    <name type="scientific">Streptomyces sp. CMC78</name>
    <dbReference type="NCBI Taxonomy" id="3231512"/>
    <lineage>
        <taxon>Bacteria</taxon>
        <taxon>Bacillati</taxon>
        <taxon>Actinomycetota</taxon>
        <taxon>Actinomycetes</taxon>
        <taxon>Kitasatosporales</taxon>
        <taxon>Streptomycetaceae</taxon>
        <taxon>Streptomyces</taxon>
    </lineage>
</organism>
<dbReference type="InterPro" id="IPR048000">
    <property type="entry name" value="TnsA-like"/>
</dbReference>
<reference evidence="1" key="1">
    <citation type="submission" date="2024-07" db="EMBL/GenBank/DDBJ databases">
        <title>Complete genome sequences of cellulolytic bacteria, Kitasatospora sp. CMC57 and Streptomyces sp. CMC78, isolated from Japanese agricultural soil.</title>
        <authorList>
            <person name="Hashimoto T."/>
            <person name="Ito M."/>
            <person name="Iwamoto M."/>
            <person name="Fukahori D."/>
            <person name="Shoda T."/>
            <person name="Sakoda M."/>
            <person name="Morohoshi T."/>
            <person name="Mitsuboshi M."/>
            <person name="Nishizawa T."/>
        </authorList>
    </citation>
    <scope>NUCLEOTIDE SEQUENCE</scope>
    <source>
        <strain evidence="1">CMC78</strain>
    </source>
</reference>
<dbReference type="GO" id="GO:0004519">
    <property type="term" value="F:endonuclease activity"/>
    <property type="evidence" value="ECO:0007669"/>
    <property type="project" value="UniProtKB-KW"/>
</dbReference>
<sequence>MPGFLWSSYVVSAGWGWLVEAEDFWLEYVNGRGELHSGPFEAMWSTRFEAAGQVRTFPSYRGQRNFPGWYWAATSGELVGFESWVELGHLMRLDSEPDVVAVASQPFRLSWRPGDQARRISHTPDYFVRRRDGTAVVLDVRPDDRIEPEDAVKFAATAAACAVVGWDFERVGVLDPVLAANLRWLSGYRHPRVRREPVAAGLRAVFTRPWGLLAGARAVGDPIAVLPVLFHLVWCRELAVDLQAGLLSAATMVRPASAVAGEASGDADASEAAVAG</sequence>
<proteinExistence type="predicted"/>
<dbReference type="EMBL" id="AP035884">
    <property type="protein sequence ID" value="BFP54175.1"/>
    <property type="molecule type" value="Genomic_DNA"/>
</dbReference>
<keyword evidence="1" id="KW-0540">Nuclease</keyword>
<dbReference type="KEGG" id="stcm:SCMC78_39820"/>
<dbReference type="AlphaFoldDB" id="A0AB33KR35"/>
<accession>A0AB33KR35</accession>